<name>A0ACC3CE85_PYRYE</name>
<comment type="caution">
    <text evidence="1">The sequence shown here is derived from an EMBL/GenBank/DDBJ whole genome shotgun (WGS) entry which is preliminary data.</text>
</comment>
<organism evidence="1 2">
    <name type="scientific">Pyropia yezoensis</name>
    <name type="common">Susabi-nori</name>
    <name type="synonym">Porphyra yezoensis</name>
    <dbReference type="NCBI Taxonomy" id="2788"/>
    <lineage>
        <taxon>Eukaryota</taxon>
        <taxon>Rhodophyta</taxon>
        <taxon>Bangiophyceae</taxon>
        <taxon>Bangiales</taxon>
        <taxon>Bangiaceae</taxon>
        <taxon>Pyropia</taxon>
    </lineage>
</organism>
<accession>A0ACC3CE85</accession>
<evidence type="ECO:0000313" key="1">
    <source>
        <dbReference type="EMBL" id="KAK1868484.1"/>
    </source>
</evidence>
<reference evidence="1" key="1">
    <citation type="submission" date="2019-11" db="EMBL/GenBank/DDBJ databases">
        <title>Nori genome reveals adaptations in red seaweeds to the harsh intertidal environment.</title>
        <authorList>
            <person name="Wang D."/>
            <person name="Mao Y."/>
        </authorList>
    </citation>
    <scope>NUCLEOTIDE SEQUENCE</scope>
    <source>
        <tissue evidence="1">Gametophyte</tissue>
    </source>
</reference>
<evidence type="ECO:0000313" key="2">
    <source>
        <dbReference type="Proteomes" id="UP000798662"/>
    </source>
</evidence>
<dbReference type="EMBL" id="CM020620">
    <property type="protein sequence ID" value="KAK1868484.1"/>
    <property type="molecule type" value="Genomic_DNA"/>
</dbReference>
<keyword evidence="2" id="KW-1185">Reference proteome</keyword>
<proteinExistence type="predicted"/>
<dbReference type="Proteomes" id="UP000798662">
    <property type="component" value="Chromosome 3"/>
</dbReference>
<gene>
    <name evidence="1" type="ORF">I4F81_010970</name>
</gene>
<protein>
    <submittedName>
        <fullName evidence="1">Uncharacterized protein</fullName>
    </submittedName>
</protein>
<sequence length="190" mass="19006">MGMAFARLSAAAVLLAATSLAAVGAPTAGAPTAVAAPRVAASSRALAAAAAPSGGANAAVEPTLRFFSGGRRVVWLEPLLNEERARNGRSRLGTRGDLQANAEGHAAAMANSGRIYHQSLGPLVGAWGASWVSENVASNGVGAGASGLVQQWMNSPGHRTNLLSERATITGCGVATRNGQNFAACVYAAA</sequence>